<dbReference type="InParanoid" id="A0A151ZIB0"/>
<dbReference type="InterPro" id="IPR027038">
    <property type="entry name" value="RanGap"/>
</dbReference>
<dbReference type="Pfam" id="PF13516">
    <property type="entry name" value="LRR_6"/>
    <property type="match status" value="3"/>
</dbReference>
<dbReference type="InterPro" id="IPR001810">
    <property type="entry name" value="F-box_dom"/>
</dbReference>
<dbReference type="GO" id="GO:0048471">
    <property type="term" value="C:perinuclear region of cytoplasm"/>
    <property type="evidence" value="ECO:0007669"/>
    <property type="project" value="TreeGrafter"/>
</dbReference>
<organism evidence="5 6">
    <name type="scientific">Tieghemostelium lacteum</name>
    <name type="common">Slime mold</name>
    <name type="synonym">Dictyostelium lacteum</name>
    <dbReference type="NCBI Taxonomy" id="361077"/>
    <lineage>
        <taxon>Eukaryota</taxon>
        <taxon>Amoebozoa</taxon>
        <taxon>Evosea</taxon>
        <taxon>Eumycetozoa</taxon>
        <taxon>Dictyostelia</taxon>
        <taxon>Dictyosteliales</taxon>
        <taxon>Raperosteliaceae</taxon>
        <taxon>Tieghemostelium</taxon>
    </lineage>
</organism>
<dbReference type="SMART" id="SM00368">
    <property type="entry name" value="LRR_RI"/>
    <property type="match status" value="4"/>
</dbReference>
<keyword evidence="6" id="KW-1185">Reference proteome</keyword>
<dbReference type="GO" id="GO:0005096">
    <property type="term" value="F:GTPase activator activity"/>
    <property type="evidence" value="ECO:0007669"/>
    <property type="project" value="UniProtKB-KW"/>
</dbReference>
<evidence type="ECO:0000313" key="5">
    <source>
        <dbReference type="EMBL" id="KYQ93647.1"/>
    </source>
</evidence>
<keyword evidence="2" id="KW-0433">Leucine-rich repeat</keyword>
<protein>
    <recommendedName>
        <fullName evidence="4">F-box domain-containing protein</fullName>
    </recommendedName>
</protein>
<dbReference type="Proteomes" id="UP000076078">
    <property type="component" value="Unassembled WGS sequence"/>
</dbReference>
<gene>
    <name evidence="5" type="ORF">DLAC_05030</name>
</gene>
<accession>A0A151ZIB0</accession>
<dbReference type="OrthoDB" id="8436363at2759"/>
<feature type="domain" description="F-box" evidence="4">
    <location>
        <begin position="1"/>
        <end position="48"/>
    </location>
</feature>
<dbReference type="GO" id="GO:0005829">
    <property type="term" value="C:cytosol"/>
    <property type="evidence" value="ECO:0007669"/>
    <property type="project" value="TreeGrafter"/>
</dbReference>
<keyword evidence="3" id="KW-0677">Repeat</keyword>
<dbReference type="GO" id="GO:0031267">
    <property type="term" value="F:small GTPase binding"/>
    <property type="evidence" value="ECO:0007669"/>
    <property type="project" value="TreeGrafter"/>
</dbReference>
<sequence>MNILKLPELLINRIFILIHNEQISKRLLDLILVCRFWKVILNNKFNQLVISRPLSNLDVYNRIQFTVKQRFHRIRTLRVSHIAVSKDIEDSLSQALRNSCHYLHSISLIFCNLLDTSVLRIFQISNIQSTLLSKIDLSFNRVTIVGFKHLFQFINQFHNNQIKSLNLSHNALFINNNSPLLEQQTQPHTISNNWKIEKLNISFNHLMFSNVVDIMKEDGLKWLRVIHLATISFGGEGYRYLRNLVRLKVLTKLDLQLCYLHGDSFQELLEILSMNPRESNITDLCLSGQRPINHIIDHLERLLVGNDRILKLNLSNCELSDHSCKRLSQGIENNCSLTDLRVSRNTLTHVGGGLLLSVCSKSYSLTSLDLSYNQLGPNSCVAIQSFLQQSSNIKSLDISYNAIKSNDITVIFDSIIHNQTIQYLNLRGNQFKQTIVLPFYKLVKFKESQKLVIDISNNSLVFTEKRSHQNLILH</sequence>
<dbReference type="STRING" id="361077.A0A151ZIB0"/>
<keyword evidence="1" id="KW-0343">GTPase activation</keyword>
<comment type="caution">
    <text evidence="5">The sequence shown here is derived from an EMBL/GenBank/DDBJ whole genome shotgun (WGS) entry which is preliminary data.</text>
</comment>
<dbReference type="Gene3D" id="3.80.10.10">
    <property type="entry name" value="Ribonuclease Inhibitor"/>
    <property type="match status" value="2"/>
</dbReference>
<dbReference type="InterPro" id="IPR032675">
    <property type="entry name" value="LRR_dom_sf"/>
</dbReference>
<dbReference type="GO" id="GO:0005634">
    <property type="term" value="C:nucleus"/>
    <property type="evidence" value="ECO:0007669"/>
    <property type="project" value="TreeGrafter"/>
</dbReference>
<evidence type="ECO:0000313" key="6">
    <source>
        <dbReference type="Proteomes" id="UP000076078"/>
    </source>
</evidence>
<dbReference type="EMBL" id="LODT01000025">
    <property type="protein sequence ID" value="KYQ93647.1"/>
    <property type="molecule type" value="Genomic_DNA"/>
</dbReference>
<evidence type="ECO:0000256" key="3">
    <source>
        <dbReference type="ARBA" id="ARBA00022737"/>
    </source>
</evidence>
<evidence type="ECO:0000256" key="2">
    <source>
        <dbReference type="ARBA" id="ARBA00022614"/>
    </source>
</evidence>
<dbReference type="SUPFAM" id="SSF52047">
    <property type="entry name" value="RNI-like"/>
    <property type="match status" value="1"/>
</dbReference>
<dbReference type="GO" id="GO:0006913">
    <property type="term" value="P:nucleocytoplasmic transport"/>
    <property type="evidence" value="ECO:0007669"/>
    <property type="project" value="TreeGrafter"/>
</dbReference>
<dbReference type="PROSITE" id="PS50181">
    <property type="entry name" value="FBOX"/>
    <property type="match status" value="1"/>
</dbReference>
<reference evidence="5 6" key="1">
    <citation type="submission" date="2015-12" db="EMBL/GenBank/DDBJ databases">
        <title>Dictyostelia acquired genes for synthesis and detection of signals that induce cell-type specialization by lateral gene transfer from prokaryotes.</title>
        <authorList>
            <person name="Gloeckner G."/>
            <person name="Schaap P."/>
        </authorList>
    </citation>
    <scope>NUCLEOTIDE SEQUENCE [LARGE SCALE GENOMIC DNA]</scope>
    <source>
        <strain evidence="5 6">TK</strain>
    </source>
</reference>
<proteinExistence type="predicted"/>
<dbReference type="PANTHER" id="PTHR24113">
    <property type="entry name" value="RAN GTPASE-ACTIVATING PROTEIN 1"/>
    <property type="match status" value="1"/>
</dbReference>
<dbReference type="AlphaFoldDB" id="A0A151ZIB0"/>
<name>A0A151ZIB0_TIELA</name>
<dbReference type="InterPro" id="IPR001611">
    <property type="entry name" value="Leu-rich_rpt"/>
</dbReference>
<evidence type="ECO:0000256" key="1">
    <source>
        <dbReference type="ARBA" id="ARBA00022468"/>
    </source>
</evidence>
<dbReference type="PANTHER" id="PTHR24113:SF12">
    <property type="entry name" value="RAN GTPASE-ACTIVATING PROTEIN 1"/>
    <property type="match status" value="1"/>
</dbReference>
<evidence type="ECO:0000259" key="4">
    <source>
        <dbReference type="PROSITE" id="PS50181"/>
    </source>
</evidence>